<proteinExistence type="predicted"/>
<organism evidence="2 3">
    <name type="scientific">Arthrobacter livingstonensis</name>
    <dbReference type="NCBI Taxonomy" id="670078"/>
    <lineage>
        <taxon>Bacteria</taxon>
        <taxon>Bacillati</taxon>
        <taxon>Actinomycetota</taxon>
        <taxon>Actinomycetes</taxon>
        <taxon>Micrococcales</taxon>
        <taxon>Micrococcaceae</taxon>
        <taxon>Arthrobacter</taxon>
    </lineage>
</organism>
<dbReference type="InterPro" id="IPR000835">
    <property type="entry name" value="HTH_MarR-typ"/>
</dbReference>
<evidence type="ECO:0000313" key="3">
    <source>
        <dbReference type="Proteomes" id="UP000247832"/>
    </source>
</evidence>
<dbReference type="OrthoDB" id="4462574at2"/>
<dbReference type="AlphaFoldDB" id="A0A2V5L752"/>
<dbReference type="PROSITE" id="PS50995">
    <property type="entry name" value="HTH_MARR_2"/>
    <property type="match status" value="1"/>
</dbReference>
<keyword evidence="3" id="KW-1185">Reference proteome</keyword>
<dbReference type="Proteomes" id="UP000247832">
    <property type="component" value="Unassembled WGS sequence"/>
</dbReference>
<reference evidence="2 3" key="1">
    <citation type="submission" date="2018-05" db="EMBL/GenBank/DDBJ databases">
        <title>Genetic diversity of glacier-inhabiting Cryobacterium bacteria in China and description of Cryobacterium mengkeensis sp. nov. and Arthrobacter glacialis sp. nov.</title>
        <authorList>
            <person name="Liu Q."/>
            <person name="Xin Y.-H."/>
        </authorList>
    </citation>
    <scope>NUCLEOTIDE SEQUENCE [LARGE SCALE GENOMIC DNA]</scope>
    <source>
        <strain evidence="2 3">LI2</strain>
    </source>
</reference>
<dbReference type="GO" id="GO:0003700">
    <property type="term" value="F:DNA-binding transcription factor activity"/>
    <property type="evidence" value="ECO:0007669"/>
    <property type="project" value="InterPro"/>
</dbReference>
<sequence length="163" mass="17638">MTKDTDAANATTLSGRAGFLLSELGSRSAGRFAVRLGPLGIAPKHYGLMELLSRNEGLTQQQLGTTLGIHRNVMVGLVDDLEKRGLAERRRHPTDRRAHAIHLTESARGLLPLARSIADEHETELLSVLDGPERAQLLALLQRLAAQPGRPADVHPGLRGSRP</sequence>
<protein>
    <submittedName>
        <fullName evidence="2">MarR family transcriptional regulator</fullName>
    </submittedName>
</protein>
<evidence type="ECO:0000259" key="1">
    <source>
        <dbReference type="PROSITE" id="PS50995"/>
    </source>
</evidence>
<dbReference type="PANTHER" id="PTHR33164">
    <property type="entry name" value="TRANSCRIPTIONAL REGULATOR, MARR FAMILY"/>
    <property type="match status" value="1"/>
</dbReference>
<dbReference type="InterPro" id="IPR036390">
    <property type="entry name" value="WH_DNA-bd_sf"/>
</dbReference>
<dbReference type="InterPro" id="IPR039422">
    <property type="entry name" value="MarR/SlyA-like"/>
</dbReference>
<dbReference type="SUPFAM" id="SSF46785">
    <property type="entry name" value="Winged helix' DNA-binding domain"/>
    <property type="match status" value="1"/>
</dbReference>
<dbReference type="GO" id="GO:0006950">
    <property type="term" value="P:response to stress"/>
    <property type="evidence" value="ECO:0007669"/>
    <property type="project" value="TreeGrafter"/>
</dbReference>
<dbReference type="Gene3D" id="1.10.10.10">
    <property type="entry name" value="Winged helix-like DNA-binding domain superfamily/Winged helix DNA-binding domain"/>
    <property type="match status" value="1"/>
</dbReference>
<dbReference type="Pfam" id="PF12802">
    <property type="entry name" value="MarR_2"/>
    <property type="match status" value="1"/>
</dbReference>
<comment type="caution">
    <text evidence="2">The sequence shown here is derived from an EMBL/GenBank/DDBJ whole genome shotgun (WGS) entry which is preliminary data.</text>
</comment>
<feature type="domain" description="HTH marR-type" evidence="1">
    <location>
        <begin position="1"/>
        <end position="146"/>
    </location>
</feature>
<name>A0A2V5L752_9MICC</name>
<dbReference type="RefSeq" id="WP_110501159.1">
    <property type="nucleotide sequence ID" value="NZ_QJVD01000011.1"/>
</dbReference>
<dbReference type="EMBL" id="QJVD01000011">
    <property type="protein sequence ID" value="PYI67048.1"/>
    <property type="molecule type" value="Genomic_DNA"/>
</dbReference>
<evidence type="ECO:0000313" key="2">
    <source>
        <dbReference type="EMBL" id="PYI67048.1"/>
    </source>
</evidence>
<dbReference type="InterPro" id="IPR036388">
    <property type="entry name" value="WH-like_DNA-bd_sf"/>
</dbReference>
<dbReference type="SMART" id="SM00347">
    <property type="entry name" value="HTH_MARR"/>
    <property type="match status" value="1"/>
</dbReference>
<accession>A0A2V5L752</accession>
<dbReference type="PANTHER" id="PTHR33164:SF43">
    <property type="entry name" value="HTH-TYPE TRANSCRIPTIONAL REPRESSOR YETL"/>
    <property type="match status" value="1"/>
</dbReference>
<dbReference type="PRINTS" id="PR00598">
    <property type="entry name" value="HTHMARR"/>
</dbReference>
<gene>
    <name evidence="2" type="ORF">CVV68_11565</name>
</gene>